<proteinExistence type="predicted"/>
<feature type="region of interest" description="Disordered" evidence="2">
    <location>
        <begin position="677"/>
        <end position="700"/>
    </location>
</feature>
<organism evidence="4">
    <name type="scientific">freshwater metagenome</name>
    <dbReference type="NCBI Taxonomy" id="449393"/>
    <lineage>
        <taxon>unclassified sequences</taxon>
        <taxon>metagenomes</taxon>
        <taxon>ecological metagenomes</taxon>
    </lineage>
</organism>
<sequence>MLGKFRSARHARGTMLSRPSRLTTSVAAAVLSLAVLPILAVDAQAGPTPPPDCAFGFAETSDACVVPAGITTMTITVIGGGGGGGQASAVVGGGGGGGGEITVCDTVAVTPGDTLTLTVGDGGTGGGLGSGSALAATDGSDSKVVTSGVAGELCKGRGGKAGVAGVGGDSGNGKAGGTAAGDSAGGGGGSGSATDDTCGAGANGGTDGGGGGCGQDLFETGASGGGGGGSLTGSGGIANITGSGGNGGGFYTNCVAVSDGQNAHSYGAGGGGGGGAVGGGGECLGGTGFKGVVILNFEATPLCDSTFYLGSGECVVPDGVTSMTVVAAGAGGGGGQASGTVAGGGGGGGEPATCEVTVTPGETLTFTVGAGGSGGGAGSGSALAATDGGDTVLTSGSSVELCKALGGKAGIAGTGGASGNSNAGGSGDVVNGGGGGGGGAGDFLGVTNCADNVIPVTGGAGATNGGDGGCGVLVPSVGIGGGGGGGSLSGSGGLGASLTGGNGAGTGCTANGSDAPSPGAAPTYSGGGGGGNTDCGGGTGAPGLLLVQFAPPAGPCVDGGAGYASDDTVTYPVDCVVPDGMTSVDILVVGGGGGGGFGGPAGGGGGGGEVKVCTGVPVVAGDSLTLGVGAGGNGASTDGISVPPAVSSAATDGNNTSVSGGSASLCEALGGLAGADLGEGGQSGSSNPGGNPFVPDGLVGGGGGGGASGYGGDGVDFTTCAGDGGDGQKVSELASPGLFADLTNTYGGGGGGAAVSGCTGGAGGTGGGGAGGYLGLTWGDQLGTAPGGGGGGGAQDFCAPGSGPCGNAGGGFGGYIQLRFSAASKIATTTSTQVSKTVLAQGEKVSDVATVAPDATPPGAPTTDPALAPTGTVSFYYCYDETVAPTTCDDTSGTLISAENLTGSDPYTATLTDWTPAEGVGFYLFNAVYSGDSNYEGSADDGTNEAFEATNLIATTIRLTCPKDDDRSYDPDHSGGVVYSGYEQKPCKAYVYAGETKVGRATITYENNTDVGTATASATYDGDATYQAASSEETTFEITPAAKVVVKPVGGKWIVGAPAPTSLYTTSGFKGTDSWSTTGMTPPSCAVYSDSAHTFPVILDTTTLPGTYFVFCKDAVVNGNYQGVSYYRDGTLTVIGLTVTSITPTSGPIAGGTRVRVYGTGFLAGMTVTVGGVPCTSVTVNSYANQIYCVTGAHAAGPADVVVTTPAGSKTLTGSFTYLDASVLTVTRISPTYGSTRGGTKVHIYGTGFTNPISVTIGGVACTRISASYVTSKGGKEVDCYTGRHAAGVVNVVVTTTAGTVTLVGGYRYR</sequence>
<dbReference type="SUPFAM" id="SSF81296">
    <property type="entry name" value="E set domains"/>
    <property type="match status" value="2"/>
</dbReference>
<dbReference type="Pfam" id="PF21722">
    <property type="entry name" value="Gly_rich_2"/>
    <property type="match status" value="3"/>
</dbReference>
<gene>
    <name evidence="4" type="ORF">UFOPK3992_00334</name>
</gene>
<dbReference type="InterPro" id="IPR052387">
    <property type="entry name" value="Fibrocystin"/>
</dbReference>
<feature type="domain" description="IPT/TIG" evidence="3">
    <location>
        <begin position="1223"/>
        <end position="1310"/>
    </location>
</feature>
<dbReference type="Gene3D" id="2.60.40.10">
    <property type="entry name" value="Immunoglobulins"/>
    <property type="match status" value="2"/>
</dbReference>
<evidence type="ECO:0000259" key="3">
    <source>
        <dbReference type="SMART" id="SM00429"/>
    </source>
</evidence>
<protein>
    <submittedName>
        <fullName evidence="4">Unannotated protein</fullName>
    </submittedName>
</protein>
<dbReference type="PANTHER" id="PTHR46769:SF2">
    <property type="entry name" value="FIBROCYSTIN-L ISOFORM 2 PRECURSOR-RELATED"/>
    <property type="match status" value="1"/>
</dbReference>
<feature type="domain" description="IPT/TIG" evidence="3">
    <location>
        <begin position="1136"/>
        <end position="1219"/>
    </location>
</feature>
<feature type="region of interest" description="Disordered" evidence="2">
    <location>
        <begin position="165"/>
        <end position="193"/>
    </location>
</feature>
<reference evidence="4" key="1">
    <citation type="submission" date="2020-05" db="EMBL/GenBank/DDBJ databases">
        <authorList>
            <person name="Chiriac C."/>
            <person name="Salcher M."/>
            <person name="Ghai R."/>
            <person name="Kavagutti S V."/>
        </authorList>
    </citation>
    <scope>NUCLEOTIDE SEQUENCE</scope>
</reference>
<dbReference type="InterPro" id="IPR002909">
    <property type="entry name" value="IPT_dom"/>
</dbReference>
<evidence type="ECO:0000256" key="2">
    <source>
        <dbReference type="SAM" id="MobiDB-lite"/>
    </source>
</evidence>
<evidence type="ECO:0000313" key="4">
    <source>
        <dbReference type="EMBL" id="CAB4995549.1"/>
    </source>
</evidence>
<dbReference type="InterPro" id="IPR014756">
    <property type="entry name" value="Ig_E-set"/>
</dbReference>
<keyword evidence="1" id="KW-0732">Signal</keyword>
<dbReference type="PANTHER" id="PTHR46769">
    <property type="entry name" value="POLYCYSTIC KIDNEY AND HEPATIC DISEASE 1 (AUTOSOMAL RECESSIVE)-LIKE 1"/>
    <property type="match status" value="1"/>
</dbReference>
<dbReference type="InterPro" id="IPR013783">
    <property type="entry name" value="Ig-like_fold"/>
</dbReference>
<name>A0A6J7NXK3_9ZZZZ</name>
<evidence type="ECO:0000256" key="1">
    <source>
        <dbReference type="ARBA" id="ARBA00022729"/>
    </source>
</evidence>
<dbReference type="CDD" id="cd00603">
    <property type="entry name" value="IPT_PCSR"/>
    <property type="match status" value="2"/>
</dbReference>
<dbReference type="SMART" id="SM00429">
    <property type="entry name" value="IPT"/>
    <property type="match status" value="2"/>
</dbReference>
<feature type="compositionally biased region" description="Gly residues" evidence="2">
    <location>
        <begin position="165"/>
        <end position="191"/>
    </location>
</feature>
<accession>A0A6J7NXK3</accession>
<dbReference type="Pfam" id="PF01833">
    <property type="entry name" value="TIG"/>
    <property type="match status" value="2"/>
</dbReference>
<dbReference type="InterPro" id="IPR049304">
    <property type="entry name" value="Gly_rich_dom"/>
</dbReference>
<dbReference type="EMBL" id="CAFBOZ010000031">
    <property type="protein sequence ID" value="CAB4995549.1"/>
    <property type="molecule type" value="Genomic_DNA"/>
</dbReference>